<proteinExistence type="predicted"/>
<dbReference type="Pfam" id="PF04307">
    <property type="entry name" value="YdjM"/>
    <property type="match status" value="1"/>
</dbReference>
<accession>A0A1H8H4P2</accession>
<feature type="transmembrane region" description="Helical" evidence="1">
    <location>
        <begin position="76"/>
        <end position="95"/>
    </location>
</feature>
<evidence type="ECO:0000313" key="3">
    <source>
        <dbReference type="Proteomes" id="UP000199459"/>
    </source>
</evidence>
<keyword evidence="1" id="KW-0472">Membrane</keyword>
<gene>
    <name evidence="2" type="ORF">SAMN05216325_12128</name>
</gene>
<dbReference type="Proteomes" id="UP000199459">
    <property type="component" value="Unassembled WGS sequence"/>
</dbReference>
<evidence type="ECO:0000313" key="2">
    <source>
        <dbReference type="EMBL" id="SEN50458.1"/>
    </source>
</evidence>
<dbReference type="EMBL" id="FOCP01000021">
    <property type="protein sequence ID" value="SEN50458.1"/>
    <property type="molecule type" value="Genomic_DNA"/>
</dbReference>
<feature type="transmembrane region" description="Helical" evidence="1">
    <location>
        <begin position="144"/>
        <end position="166"/>
    </location>
</feature>
<feature type="transmembrane region" description="Helical" evidence="1">
    <location>
        <begin position="172"/>
        <end position="190"/>
    </location>
</feature>
<dbReference type="RefSeq" id="WP_090633746.1">
    <property type="nucleotide sequence ID" value="NZ_FOCP01000021.1"/>
</dbReference>
<dbReference type="PANTHER" id="PTHR40031:SF1">
    <property type="entry name" value="MEMBRANE-BOUND METAL-DEPENDENT HYDROLASE"/>
    <property type="match status" value="1"/>
</dbReference>
<name>A0A1H8H4P2_9PROT</name>
<reference evidence="2 3" key="1">
    <citation type="submission" date="2016-10" db="EMBL/GenBank/DDBJ databases">
        <authorList>
            <person name="de Groot N.N."/>
        </authorList>
    </citation>
    <scope>NUCLEOTIDE SEQUENCE [LARGE SCALE GENOMIC DNA]</scope>
    <source>
        <strain evidence="2 3">Nm22</strain>
    </source>
</reference>
<dbReference type="STRING" id="917.SAMN05216326_101123"/>
<dbReference type="InterPro" id="IPR007404">
    <property type="entry name" value="YdjM-like"/>
</dbReference>
<evidence type="ECO:0000256" key="1">
    <source>
        <dbReference type="SAM" id="Phobius"/>
    </source>
</evidence>
<dbReference type="PANTHER" id="PTHR40031">
    <property type="entry name" value="HYPOTHETICAL MEMBRANE SPANNING PROTEIN"/>
    <property type="match status" value="1"/>
</dbReference>
<sequence length="360" mass="41109">MDPLTHALSGALLARAAATDQQQRQATGSTGIRPLPVRLQVAAGFTAALFSDVDFALRMFDTLTYLNWHQGPTHSLVLLPVWAWLLARLLAWLSSLTDSDRFGWRQFYLPACLGLAIHIAGDLITSYGLMLFAPLSTERYALPLAFVIDPWFTLIILTGLVISWRYPCQKTGATAALFVLAGYLTFIFMLRTQALAIAENHADSLPHTRISALPQPLSPYHWTVIIEESERYHVALIDLDPGSTSSNEPENGWLLKKIAAAYRPVSNIHWRKLERFGNETERTEAIRTAWQHAAFEPFRRFARYPLLQRIDNSDEMLCYWFYDIRFKFPELPPSFQFGLCRADDTSNWQMVRHRGLFYID</sequence>
<feature type="transmembrane region" description="Helical" evidence="1">
    <location>
        <begin position="107"/>
        <end position="132"/>
    </location>
</feature>
<dbReference type="AlphaFoldDB" id="A0A1H8H4P2"/>
<keyword evidence="1" id="KW-1133">Transmembrane helix</keyword>
<dbReference type="OrthoDB" id="9781927at2"/>
<organism evidence="2 3">
    <name type="scientific">Nitrosomonas marina</name>
    <dbReference type="NCBI Taxonomy" id="917"/>
    <lineage>
        <taxon>Bacteria</taxon>
        <taxon>Pseudomonadati</taxon>
        <taxon>Pseudomonadota</taxon>
        <taxon>Betaproteobacteria</taxon>
        <taxon>Nitrosomonadales</taxon>
        <taxon>Nitrosomonadaceae</taxon>
        <taxon>Nitrosomonas</taxon>
    </lineage>
</organism>
<dbReference type="InterPro" id="IPR053170">
    <property type="entry name" value="Transcription_regulator"/>
</dbReference>
<keyword evidence="1" id="KW-0812">Transmembrane</keyword>
<protein>
    <submittedName>
        <fullName evidence="2">Inner membrane protein</fullName>
    </submittedName>
</protein>